<sequence length="155" mass="16250">MATATGTASASPRQPADLDFGSLGPGSLEGLDLGSLEGLPFGSLDGLFGPSPPVQQCNQQTKSGGEGVTETRHILGRTGPTAFTLDYETVNQPDEIKVFYQGRLVHNTGYVGDNLNEGTGSARVTLPPGAQNYVVVRVTGPEEGTVWEYTVHCPT</sequence>
<dbReference type="EMBL" id="WMBR01000001">
    <property type="protein sequence ID" value="MXP20131.1"/>
    <property type="molecule type" value="Genomic_DNA"/>
</dbReference>
<accession>A0A6L7GLK7</accession>
<reference evidence="2 3" key="1">
    <citation type="submission" date="2019-11" db="EMBL/GenBank/DDBJ databases">
        <title>Gordonia sp. nov., a novel actinobacterium isolated from mangrove soil in Hainan.</title>
        <authorList>
            <person name="Huang X."/>
            <person name="Xie Y."/>
            <person name="Chu X."/>
            <person name="Xiao K."/>
        </authorList>
    </citation>
    <scope>NUCLEOTIDE SEQUENCE [LARGE SCALE GENOMIC DNA]</scope>
    <source>
        <strain evidence="2 3">HNM0687</strain>
    </source>
</reference>
<evidence type="ECO:0000256" key="1">
    <source>
        <dbReference type="SAM" id="MobiDB-lite"/>
    </source>
</evidence>
<feature type="compositionally biased region" description="Polar residues" evidence="1">
    <location>
        <begin position="1"/>
        <end position="12"/>
    </location>
</feature>
<evidence type="ECO:0000313" key="2">
    <source>
        <dbReference type="EMBL" id="MXP20131.1"/>
    </source>
</evidence>
<proteinExistence type="predicted"/>
<evidence type="ECO:0000313" key="3">
    <source>
        <dbReference type="Proteomes" id="UP000475545"/>
    </source>
</evidence>
<name>A0A6L7GLK7_9ACTN</name>
<protein>
    <submittedName>
        <fullName evidence="2">Uncharacterized protein</fullName>
    </submittedName>
</protein>
<feature type="compositionally biased region" description="Polar residues" evidence="1">
    <location>
        <begin position="54"/>
        <end position="63"/>
    </location>
</feature>
<keyword evidence="3" id="KW-1185">Reference proteome</keyword>
<dbReference type="AlphaFoldDB" id="A0A6L7GLK7"/>
<feature type="region of interest" description="Disordered" evidence="1">
    <location>
        <begin position="1"/>
        <end position="24"/>
    </location>
</feature>
<feature type="region of interest" description="Disordered" evidence="1">
    <location>
        <begin position="44"/>
        <end position="73"/>
    </location>
</feature>
<comment type="caution">
    <text evidence="2">The sequence shown here is derived from an EMBL/GenBank/DDBJ whole genome shotgun (WGS) entry which is preliminary data.</text>
</comment>
<dbReference type="Proteomes" id="UP000475545">
    <property type="component" value="Unassembled WGS sequence"/>
</dbReference>
<gene>
    <name evidence="2" type="ORF">GIY30_01940</name>
</gene>
<organism evidence="2 3">
    <name type="scientific">Gordonia mangrovi</name>
    <dbReference type="NCBI Taxonomy" id="2665643"/>
    <lineage>
        <taxon>Bacteria</taxon>
        <taxon>Bacillati</taxon>
        <taxon>Actinomycetota</taxon>
        <taxon>Actinomycetes</taxon>
        <taxon>Mycobacteriales</taxon>
        <taxon>Gordoniaceae</taxon>
        <taxon>Gordonia</taxon>
    </lineage>
</organism>